<dbReference type="AlphaFoldDB" id="A0A1B0A4A6"/>
<proteinExistence type="predicted"/>
<reference evidence="3" key="1">
    <citation type="submission" date="2014-03" db="EMBL/GenBank/DDBJ databases">
        <authorList>
            <person name="Aksoy S."/>
            <person name="Warren W."/>
            <person name="Wilson R.K."/>
        </authorList>
    </citation>
    <scope>NUCLEOTIDE SEQUENCE [LARGE SCALE GENOMIC DNA]</scope>
    <source>
        <strain evidence="3">IAEA</strain>
    </source>
</reference>
<keyword evidence="1" id="KW-1133">Transmembrane helix</keyword>
<name>A0A1B0A4A6_GLOPL</name>
<evidence type="ECO:0000313" key="3">
    <source>
        <dbReference type="Proteomes" id="UP000092445"/>
    </source>
</evidence>
<organism evidence="2 3">
    <name type="scientific">Glossina pallidipes</name>
    <name type="common">Tsetse fly</name>
    <dbReference type="NCBI Taxonomy" id="7398"/>
    <lineage>
        <taxon>Eukaryota</taxon>
        <taxon>Metazoa</taxon>
        <taxon>Ecdysozoa</taxon>
        <taxon>Arthropoda</taxon>
        <taxon>Hexapoda</taxon>
        <taxon>Insecta</taxon>
        <taxon>Pterygota</taxon>
        <taxon>Neoptera</taxon>
        <taxon>Endopterygota</taxon>
        <taxon>Diptera</taxon>
        <taxon>Brachycera</taxon>
        <taxon>Muscomorpha</taxon>
        <taxon>Hippoboscoidea</taxon>
        <taxon>Glossinidae</taxon>
        <taxon>Glossina</taxon>
    </lineage>
</organism>
<accession>A0A1B0A4A6</accession>
<evidence type="ECO:0000313" key="2">
    <source>
        <dbReference type="EnsemblMetazoa" id="GPAI034067-PA"/>
    </source>
</evidence>
<keyword evidence="3" id="KW-1185">Reference proteome</keyword>
<dbReference type="VEuPathDB" id="VectorBase:GPAI034067"/>
<feature type="transmembrane region" description="Helical" evidence="1">
    <location>
        <begin position="48"/>
        <end position="68"/>
    </location>
</feature>
<protein>
    <submittedName>
        <fullName evidence="2">Uncharacterized protein</fullName>
    </submittedName>
</protein>
<dbReference type="Proteomes" id="UP000092445">
    <property type="component" value="Unassembled WGS sequence"/>
</dbReference>
<reference evidence="2" key="2">
    <citation type="submission" date="2020-05" db="UniProtKB">
        <authorList>
            <consortium name="EnsemblMetazoa"/>
        </authorList>
    </citation>
    <scope>IDENTIFICATION</scope>
    <source>
        <strain evidence="2">IAEA</strain>
    </source>
</reference>
<evidence type="ECO:0000256" key="1">
    <source>
        <dbReference type="SAM" id="Phobius"/>
    </source>
</evidence>
<sequence length="85" mass="9818">MNKKNRFEKIMKLYSPYIKFVNAFTCAQERPKDLFPLLKTPTDMGGSINGQMLINAIITIVVFINLSSDFRLTFPYRRANTNVNP</sequence>
<keyword evidence="1" id="KW-0812">Transmembrane</keyword>
<keyword evidence="1" id="KW-0472">Membrane</keyword>
<dbReference type="EnsemblMetazoa" id="GPAI034067-RA">
    <property type="protein sequence ID" value="GPAI034067-PA"/>
    <property type="gene ID" value="GPAI034067"/>
</dbReference>